<dbReference type="SUPFAM" id="SSF103506">
    <property type="entry name" value="Mitochondrial carrier"/>
    <property type="match status" value="1"/>
</dbReference>
<feature type="compositionally biased region" description="Low complexity" evidence="6">
    <location>
        <begin position="47"/>
        <end position="58"/>
    </location>
</feature>
<accession>A0AAE0WXJ2</accession>
<comment type="caution">
    <text evidence="7">The sequence shown here is derived from an EMBL/GenBank/DDBJ whole genome shotgun (WGS) entry which is preliminary data.</text>
</comment>
<keyword evidence="4" id="KW-1133">Transmembrane helix</keyword>
<dbReference type="GO" id="GO:0016020">
    <property type="term" value="C:membrane"/>
    <property type="evidence" value="ECO:0007669"/>
    <property type="project" value="UniProtKB-SubCell"/>
</dbReference>
<dbReference type="EMBL" id="JAUTXT010000001">
    <property type="protein sequence ID" value="KAK3679794.1"/>
    <property type="molecule type" value="Genomic_DNA"/>
</dbReference>
<keyword evidence="5" id="KW-0472">Membrane</keyword>
<organism evidence="7 8">
    <name type="scientific">Recurvomyces mirabilis</name>
    <dbReference type="NCBI Taxonomy" id="574656"/>
    <lineage>
        <taxon>Eukaryota</taxon>
        <taxon>Fungi</taxon>
        <taxon>Dikarya</taxon>
        <taxon>Ascomycota</taxon>
        <taxon>Pezizomycotina</taxon>
        <taxon>Dothideomycetes</taxon>
        <taxon>Dothideomycetidae</taxon>
        <taxon>Mycosphaerellales</taxon>
        <taxon>Teratosphaeriaceae</taxon>
        <taxon>Recurvomyces</taxon>
    </lineage>
</organism>
<evidence type="ECO:0000256" key="1">
    <source>
        <dbReference type="ARBA" id="ARBA00004370"/>
    </source>
</evidence>
<keyword evidence="3" id="KW-0999">Mitochondrion inner membrane</keyword>
<evidence type="ECO:0000313" key="8">
    <source>
        <dbReference type="Proteomes" id="UP001274830"/>
    </source>
</evidence>
<dbReference type="Proteomes" id="UP001274830">
    <property type="component" value="Unassembled WGS sequence"/>
</dbReference>
<dbReference type="AlphaFoldDB" id="A0AAE0WXJ2"/>
<evidence type="ECO:0000256" key="5">
    <source>
        <dbReference type="ARBA" id="ARBA00023136"/>
    </source>
</evidence>
<keyword evidence="8" id="KW-1185">Reference proteome</keyword>
<dbReference type="InterPro" id="IPR023395">
    <property type="entry name" value="MCP_dom_sf"/>
</dbReference>
<feature type="compositionally biased region" description="Acidic residues" evidence="6">
    <location>
        <begin position="149"/>
        <end position="169"/>
    </location>
</feature>
<protein>
    <recommendedName>
        <fullName evidence="9">Mitochondrial fusion protein</fullName>
    </recommendedName>
</protein>
<comment type="subcellular location">
    <subcellularLocation>
        <location evidence="1">Membrane</location>
    </subcellularLocation>
</comment>
<feature type="compositionally biased region" description="Basic and acidic residues" evidence="6">
    <location>
        <begin position="125"/>
        <end position="135"/>
    </location>
</feature>
<feature type="region of interest" description="Disordered" evidence="6">
    <location>
        <begin position="113"/>
        <end position="219"/>
    </location>
</feature>
<keyword evidence="3" id="KW-0496">Mitochondrion</keyword>
<name>A0AAE0WXJ2_9PEZI</name>
<evidence type="ECO:0008006" key="9">
    <source>
        <dbReference type="Google" id="ProtNLM"/>
    </source>
</evidence>
<gene>
    <name evidence="7" type="ORF">LTR78_000170</name>
</gene>
<evidence type="ECO:0000313" key="7">
    <source>
        <dbReference type="EMBL" id="KAK3679794.1"/>
    </source>
</evidence>
<evidence type="ECO:0000256" key="6">
    <source>
        <dbReference type="SAM" id="MobiDB-lite"/>
    </source>
</evidence>
<reference evidence="7" key="1">
    <citation type="submission" date="2023-07" db="EMBL/GenBank/DDBJ databases">
        <title>Black Yeasts Isolated from many extreme environments.</title>
        <authorList>
            <person name="Coleine C."/>
            <person name="Stajich J.E."/>
            <person name="Selbmann L."/>
        </authorList>
    </citation>
    <scope>NUCLEOTIDE SEQUENCE</scope>
    <source>
        <strain evidence="7">CCFEE 5485</strain>
    </source>
</reference>
<sequence length="515" mass="55924">MDKPTFPASASREPNPLRPYSAYYREPTIGLHPSASPSQPIHAAARSGLKPPSSSLGSTARDLLPEIDLDLKSSAGEAWQNTRSLFDTLLYRYTSILLAQPFDVAKTILQVSLPPGSSEATPQRTRLDPRRRADNIRNTSKGRSRTYPDEDEEDESETGNETSESDNEIPDYFTSGTVPPRSRSPRKRRRTPPSEEAEGLSPTTTPGNRHGEEPSYHLNLKRPNSLTHVLSTLYTTSGAVGLWRGTNTTFLYSALLRTTDSFLRSLLLALLGLPEITGPEQNGLAPALGVTGALGLSGLDLHDSPNPLGSLIVVALSSCITGLLLAPLDLVRTRLIITPTSTAPRGLLANLRHLPSLLPPRKLWLPITLSQTLPSIFSASTPLLLRTKFKVSPETTPNVWTLASLTTTTLDLFLRLPLETLVRRAQISCLKSSEPDLLTIVPVAEYSGVMGTVYNILYLEGETRTKDARTGMVRVRRGQGVSGLVRGWRVGFWGLVGVWGAGALGAGEARGRGEF</sequence>
<evidence type="ECO:0000256" key="3">
    <source>
        <dbReference type="ARBA" id="ARBA00022792"/>
    </source>
</evidence>
<dbReference type="Gene3D" id="1.50.40.10">
    <property type="entry name" value="Mitochondrial carrier domain"/>
    <property type="match status" value="1"/>
</dbReference>
<proteinExistence type="predicted"/>
<feature type="region of interest" description="Disordered" evidence="6">
    <location>
        <begin position="1"/>
        <end position="60"/>
    </location>
</feature>
<keyword evidence="2" id="KW-0812">Transmembrane</keyword>
<evidence type="ECO:0000256" key="2">
    <source>
        <dbReference type="ARBA" id="ARBA00022692"/>
    </source>
</evidence>
<evidence type="ECO:0000256" key="4">
    <source>
        <dbReference type="ARBA" id="ARBA00022989"/>
    </source>
</evidence>